<reference evidence="2 3" key="1">
    <citation type="submission" date="2023-10" db="EMBL/GenBank/DDBJ databases">
        <title>Draft genome sequence of Xylaria bambusicola isolate GMP-LS, the root and basal stem rot pathogen of sugarcane in Indonesia.</title>
        <authorList>
            <person name="Selvaraj P."/>
            <person name="Muralishankar V."/>
            <person name="Muruganantham S."/>
            <person name="Sp S."/>
            <person name="Haryani S."/>
            <person name="Lau K.J.X."/>
            <person name="Naqvi N.I."/>
        </authorList>
    </citation>
    <scope>NUCLEOTIDE SEQUENCE [LARGE SCALE GENOMIC DNA]</scope>
    <source>
        <strain evidence="2">GMP-LS</strain>
    </source>
</reference>
<evidence type="ECO:0000256" key="1">
    <source>
        <dbReference type="SAM" id="Coils"/>
    </source>
</evidence>
<name>A0AAN7UWH4_9PEZI</name>
<dbReference type="Gene3D" id="1.20.5.1700">
    <property type="match status" value="1"/>
</dbReference>
<evidence type="ECO:0000313" key="3">
    <source>
        <dbReference type="Proteomes" id="UP001305414"/>
    </source>
</evidence>
<dbReference type="AlphaFoldDB" id="A0AAN7UWH4"/>
<comment type="caution">
    <text evidence="2">The sequence shown here is derived from an EMBL/GenBank/DDBJ whole genome shotgun (WGS) entry which is preliminary data.</text>
</comment>
<keyword evidence="3" id="KW-1185">Reference proteome</keyword>
<dbReference type="Proteomes" id="UP001305414">
    <property type="component" value="Unassembled WGS sequence"/>
</dbReference>
<accession>A0AAN7UWH4</accession>
<keyword evidence="1" id="KW-0175">Coiled coil</keyword>
<organism evidence="2 3">
    <name type="scientific">Xylaria bambusicola</name>
    <dbReference type="NCBI Taxonomy" id="326684"/>
    <lineage>
        <taxon>Eukaryota</taxon>
        <taxon>Fungi</taxon>
        <taxon>Dikarya</taxon>
        <taxon>Ascomycota</taxon>
        <taxon>Pezizomycotina</taxon>
        <taxon>Sordariomycetes</taxon>
        <taxon>Xylariomycetidae</taxon>
        <taxon>Xylariales</taxon>
        <taxon>Xylariaceae</taxon>
        <taxon>Xylaria</taxon>
    </lineage>
</organism>
<evidence type="ECO:0000313" key="2">
    <source>
        <dbReference type="EMBL" id="KAK5637527.1"/>
    </source>
</evidence>
<proteinExistence type="predicted"/>
<feature type="coiled-coil region" evidence="1">
    <location>
        <begin position="23"/>
        <end position="103"/>
    </location>
</feature>
<protein>
    <submittedName>
        <fullName evidence="2">Uncharacterized protein</fullName>
    </submittedName>
</protein>
<gene>
    <name evidence="2" type="ORF">RRF57_013242</name>
</gene>
<sequence>MLNQEKQATEKAKTENEIIHKSLSKIQEDHTSLERQYQVLKDDWDVLKTNFEKTKEDNKLEINNLEGKISGLNVTIASKSDEIQDLEQSVTSKSNEVERFKNEANMSIQKANEMKDFFFSYLRETVGSIPRASMRKLFRGLSRNGLIPVGSPQALPRQIILYSPRQDQEDGEWLHNIRSCTVELMVQLYSCLLASGRGSESYRTEVFELLYLIS</sequence>
<dbReference type="EMBL" id="JAWHQM010000127">
    <property type="protein sequence ID" value="KAK5637527.1"/>
    <property type="molecule type" value="Genomic_DNA"/>
</dbReference>